<reference evidence="2 3" key="1">
    <citation type="submission" date="2020-06" db="EMBL/GenBank/DDBJ databases">
        <authorList>
            <person name="Li R."/>
            <person name="Bekaert M."/>
        </authorList>
    </citation>
    <scope>NUCLEOTIDE SEQUENCE [LARGE SCALE GENOMIC DNA]</scope>
    <source>
        <strain evidence="3">wild</strain>
    </source>
</reference>
<name>A0A6J8F1H1_MYTCO</name>
<keyword evidence="3" id="KW-1185">Reference proteome</keyword>
<dbReference type="Proteomes" id="UP000507470">
    <property type="component" value="Unassembled WGS sequence"/>
</dbReference>
<evidence type="ECO:0000313" key="2">
    <source>
        <dbReference type="EMBL" id="CAC5426799.1"/>
    </source>
</evidence>
<sequence>MRSDGQRKVKVHLTCDFGVWGGSCQYTCSSTCFYGTECSSNCVKGVDANKCKETVTDAQRIISVTSVTSTGCKTNNTKVARCFPNTGNCRFGCSAGWNRLRCDKFTCSLSNCQSWVVNQPTVCERYQVGLYIDSGQCIRCNVNCATLNSCNKTSGTCTGGCKTGWYGNKCKDNCTTNCFQGKCDTNGICTVSCNSKRYGQKCDLQCYNCLTTCNRNTGLCDAGCVDGYHECDQTTAACIGKCIDGFCGTNCNKTCSMGCLRSSCDKQTGKCSICKEGYYEETCSNTCSNNCKFSRCNKTTGLCSEGCSPGKFGELCDSSCSSCTLCNQATGTCEGCAPDNFITGWYGAACNLRCSENCNGDMCDRDKGECTYKCTSGFYSTQCKTPCISTCTYCEKLFGTCTKCNPGYYGHNCQSQCSSHCSMLSPVENIDCNKLTGICNGGCATGWYECNIDSGKCSQECVVDKYGEYCEKNCTNCAGTSKENCNCGNGICLSETCFTNCLNNMCDQKTGFCTSGCKSGWFGQKCKYACLGLCSGNVCDQVTGSGVDVCA</sequence>
<dbReference type="InterPro" id="IPR042635">
    <property type="entry name" value="MEGF10/SREC1/2-like"/>
</dbReference>
<keyword evidence="1" id="KW-0245">EGF-like domain</keyword>
<dbReference type="GO" id="GO:0005044">
    <property type="term" value="F:scavenger receptor activity"/>
    <property type="evidence" value="ECO:0007669"/>
    <property type="project" value="InterPro"/>
</dbReference>
<dbReference type="EMBL" id="CACVKT020010476">
    <property type="protein sequence ID" value="CAC5426799.1"/>
    <property type="molecule type" value="Genomic_DNA"/>
</dbReference>
<dbReference type="AlphaFoldDB" id="A0A6J8F1H1"/>
<proteinExistence type="predicted"/>
<gene>
    <name evidence="2" type="ORF">MCOR_58476</name>
</gene>
<evidence type="ECO:0000256" key="1">
    <source>
        <dbReference type="ARBA" id="ARBA00022536"/>
    </source>
</evidence>
<dbReference type="PANTHER" id="PTHR24043">
    <property type="entry name" value="SCAVENGER RECEPTOR CLASS F"/>
    <property type="match status" value="1"/>
</dbReference>
<evidence type="ECO:0008006" key="4">
    <source>
        <dbReference type="Google" id="ProtNLM"/>
    </source>
</evidence>
<organism evidence="2 3">
    <name type="scientific">Mytilus coruscus</name>
    <name type="common">Sea mussel</name>
    <dbReference type="NCBI Taxonomy" id="42192"/>
    <lineage>
        <taxon>Eukaryota</taxon>
        <taxon>Metazoa</taxon>
        <taxon>Spiralia</taxon>
        <taxon>Lophotrochozoa</taxon>
        <taxon>Mollusca</taxon>
        <taxon>Bivalvia</taxon>
        <taxon>Autobranchia</taxon>
        <taxon>Pteriomorphia</taxon>
        <taxon>Mytilida</taxon>
        <taxon>Mytiloidea</taxon>
        <taxon>Mytilidae</taxon>
        <taxon>Mytilinae</taxon>
        <taxon>Mytilus</taxon>
    </lineage>
</organism>
<evidence type="ECO:0000313" key="3">
    <source>
        <dbReference type="Proteomes" id="UP000507470"/>
    </source>
</evidence>
<dbReference type="OrthoDB" id="6114964at2759"/>
<accession>A0A6J8F1H1</accession>
<protein>
    <recommendedName>
        <fullName evidence="4">MEGF10_11</fullName>
    </recommendedName>
</protein>